<reference evidence="1" key="1">
    <citation type="submission" date="2023-04" db="EMBL/GenBank/DDBJ databases">
        <title>Draft Genome sequencing of Naganishia species isolated from polar environments using Oxford Nanopore Technology.</title>
        <authorList>
            <person name="Leo P."/>
            <person name="Venkateswaran K."/>
        </authorList>
    </citation>
    <scope>NUCLEOTIDE SEQUENCE</scope>
    <source>
        <strain evidence="1">MNA-CCFEE 5261</strain>
    </source>
</reference>
<dbReference type="EMBL" id="JASBWR010000092">
    <property type="protein sequence ID" value="KAJ9096598.1"/>
    <property type="molecule type" value="Genomic_DNA"/>
</dbReference>
<protein>
    <submittedName>
        <fullName evidence="1">Uncharacterized protein</fullName>
    </submittedName>
</protein>
<evidence type="ECO:0000313" key="1">
    <source>
        <dbReference type="EMBL" id="KAJ9096598.1"/>
    </source>
</evidence>
<organism evidence="1 2">
    <name type="scientific">Naganishia cerealis</name>
    <dbReference type="NCBI Taxonomy" id="610337"/>
    <lineage>
        <taxon>Eukaryota</taxon>
        <taxon>Fungi</taxon>
        <taxon>Dikarya</taxon>
        <taxon>Basidiomycota</taxon>
        <taxon>Agaricomycotina</taxon>
        <taxon>Tremellomycetes</taxon>
        <taxon>Filobasidiales</taxon>
        <taxon>Filobasidiaceae</taxon>
        <taxon>Naganishia</taxon>
    </lineage>
</organism>
<keyword evidence="2" id="KW-1185">Reference proteome</keyword>
<proteinExistence type="predicted"/>
<comment type="caution">
    <text evidence="1">The sequence shown here is derived from an EMBL/GenBank/DDBJ whole genome shotgun (WGS) entry which is preliminary data.</text>
</comment>
<name>A0ACC2VBV0_9TREE</name>
<dbReference type="Proteomes" id="UP001241377">
    <property type="component" value="Unassembled WGS sequence"/>
</dbReference>
<accession>A0ACC2VBV0</accession>
<feature type="non-terminal residue" evidence="1">
    <location>
        <position position="80"/>
    </location>
</feature>
<sequence>MDPHDGTALKLEDDTSATQTLNSDLSSSMENPINNLIASLRVLPSAQQAFDTSPVVLNQNGAVFMEILAGLQTSIRGMES</sequence>
<gene>
    <name evidence="1" type="ORF">QFC19_007131</name>
</gene>
<evidence type="ECO:0000313" key="2">
    <source>
        <dbReference type="Proteomes" id="UP001241377"/>
    </source>
</evidence>